<evidence type="ECO:0000256" key="3">
    <source>
        <dbReference type="ARBA" id="ARBA00022679"/>
    </source>
</evidence>
<keyword evidence="3 6" id="KW-0808">Transferase</keyword>
<dbReference type="OrthoDB" id="341421at2759"/>
<reference evidence="8" key="1">
    <citation type="journal article" date="2020" name="Stud. Mycol.">
        <title>101 Dothideomycetes genomes: a test case for predicting lifestyles and emergence of pathogens.</title>
        <authorList>
            <person name="Haridas S."/>
            <person name="Albert R."/>
            <person name="Binder M."/>
            <person name="Bloem J."/>
            <person name="Labutti K."/>
            <person name="Salamov A."/>
            <person name="Andreopoulos B."/>
            <person name="Baker S."/>
            <person name="Barry K."/>
            <person name="Bills G."/>
            <person name="Bluhm B."/>
            <person name="Cannon C."/>
            <person name="Castanera R."/>
            <person name="Culley D."/>
            <person name="Daum C."/>
            <person name="Ezra D."/>
            <person name="Gonzalez J."/>
            <person name="Henrissat B."/>
            <person name="Kuo A."/>
            <person name="Liang C."/>
            <person name="Lipzen A."/>
            <person name="Lutzoni F."/>
            <person name="Magnuson J."/>
            <person name="Mondo S."/>
            <person name="Nolan M."/>
            <person name="Ohm R."/>
            <person name="Pangilinan J."/>
            <person name="Park H.-J."/>
            <person name="Ramirez L."/>
            <person name="Alfaro M."/>
            <person name="Sun H."/>
            <person name="Tritt A."/>
            <person name="Yoshinaga Y."/>
            <person name="Zwiers L.-H."/>
            <person name="Turgeon B."/>
            <person name="Goodwin S."/>
            <person name="Spatafora J."/>
            <person name="Crous P."/>
            <person name="Grigoriev I."/>
        </authorList>
    </citation>
    <scope>NUCLEOTIDE SEQUENCE</scope>
    <source>
        <strain evidence="8">CBS 115976</strain>
    </source>
</reference>
<comment type="subcellular location">
    <subcellularLocation>
        <location evidence="1 6">Nucleus</location>
    </subcellularLocation>
</comment>
<dbReference type="EC" id="2.1.1.-" evidence="6"/>
<dbReference type="PIRSF" id="PIRSF011771">
    <property type="entry name" value="RMS1_SET"/>
    <property type="match status" value="1"/>
</dbReference>
<dbReference type="PANTHER" id="PTHR13271:SF34">
    <property type="entry name" value="N-LYSINE METHYLTRANSFERASE SETD6"/>
    <property type="match status" value="1"/>
</dbReference>
<dbReference type="EMBL" id="MU004233">
    <property type="protein sequence ID" value="KAF2671219.1"/>
    <property type="molecule type" value="Genomic_DNA"/>
</dbReference>
<evidence type="ECO:0000256" key="2">
    <source>
        <dbReference type="ARBA" id="ARBA00022603"/>
    </source>
</evidence>
<comment type="function">
    <text evidence="6">S-adenosyl-L-methionine-dependent protein-lysine N-methyltransferase that monomethylates 60S ribosomal protein L42.</text>
</comment>
<dbReference type="InterPro" id="IPR036464">
    <property type="entry name" value="Rubisco_LSMT_subst-bd_sf"/>
</dbReference>
<dbReference type="InterPro" id="IPR046341">
    <property type="entry name" value="SET_dom_sf"/>
</dbReference>
<accession>A0A6A6UG17</accession>
<evidence type="ECO:0000256" key="1">
    <source>
        <dbReference type="ARBA" id="ARBA00004123"/>
    </source>
</evidence>
<sequence length="494" mass="55830">MTEDFIPFEAKNDTFIQWLRQNDIQTHPAVKIVDLRHQARGRGIIATQSIPIDTELFSIPRSALLTPAALPAPIIASATSDDEPLDPWTGLLLALIHEQTHPNSRWQPYLDLLPTESDFDTPMFWSPAELAELQSSAVRSKIGREDAEDMFKTRILPVIRTHASAFGLSHLLEDQLAEEVIRRAHVAASTIMAYAFDVEPTGQRTVDEEGYVSDESDAELPKAMVPLADLLNADADRNNAKLFYEADGTLVMRAVKDIAAGEEVFNDYGALSRGELLRRYGYVTERYAQYDVVEIPVECFLASARTLCRVPEQGLREKLERIYGEDEIPDGVVMANEDLELFTVEKMYELFELFPIFQLESMLEGPNTQAGNTGPQDQELDTLLARHDGPARDIRLLFVFVLRALDSALSSYGTTYEQDAQKLEQLQQRNQPDQQTRRIAMAIAVRMGEKKLLKQVVKKLHNMWQEAAQIGAQSVQELLDSSKRQRKRRKQESS</sequence>
<dbReference type="SUPFAM" id="SSF81822">
    <property type="entry name" value="RuBisCo LSMT C-terminal, substrate-binding domain"/>
    <property type="match status" value="1"/>
</dbReference>
<name>A0A6A6UG17_9PEZI</name>
<dbReference type="CDD" id="cd19178">
    <property type="entry name" value="SET_SETD6"/>
    <property type="match status" value="1"/>
</dbReference>
<evidence type="ECO:0000256" key="4">
    <source>
        <dbReference type="ARBA" id="ARBA00022691"/>
    </source>
</evidence>
<dbReference type="SUPFAM" id="SSF82199">
    <property type="entry name" value="SET domain"/>
    <property type="match status" value="1"/>
</dbReference>
<dbReference type="Pfam" id="PF09273">
    <property type="entry name" value="Rubis-subs-bind"/>
    <property type="match status" value="1"/>
</dbReference>
<keyword evidence="5 6" id="KW-0539">Nucleus</keyword>
<dbReference type="Pfam" id="PF00856">
    <property type="entry name" value="SET"/>
    <property type="match status" value="1"/>
</dbReference>
<keyword evidence="2 6" id="KW-0489">Methyltransferase</keyword>
<dbReference type="GO" id="GO:0016279">
    <property type="term" value="F:protein-lysine N-methyltransferase activity"/>
    <property type="evidence" value="ECO:0007669"/>
    <property type="project" value="UniProtKB-UniRule"/>
</dbReference>
<organism evidence="8 9">
    <name type="scientific">Microthyrium microscopicum</name>
    <dbReference type="NCBI Taxonomy" id="703497"/>
    <lineage>
        <taxon>Eukaryota</taxon>
        <taxon>Fungi</taxon>
        <taxon>Dikarya</taxon>
        <taxon>Ascomycota</taxon>
        <taxon>Pezizomycotina</taxon>
        <taxon>Dothideomycetes</taxon>
        <taxon>Dothideomycetes incertae sedis</taxon>
        <taxon>Microthyriales</taxon>
        <taxon>Microthyriaceae</taxon>
        <taxon>Microthyrium</taxon>
    </lineage>
</organism>
<dbReference type="InterPro" id="IPR001214">
    <property type="entry name" value="SET_dom"/>
</dbReference>
<keyword evidence="4 6" id="KW-0949">S-adenosyl-L-methionine</keyword>
<dbReference type="PROSITE" id="PS50280">
    <property type="entry name" value="SET"/>
    <property type="match status" value="1"/>
</dbReference>
<protein>
    <recommendedName>
        <fullName evidence="6">Ribosomal lysine N-methyltransferase 4</fullName>
        <ecNumber evidence="6">2.1.1.-</ecNumber>
    </recommendedName>
</protein>
<dbReference type="GO" id="GO:0005634">
    <property type="term" value="C:nucleus"/>
    <property type="evidence" value="ECO:0007669"/>
    <property type="project" value="UniProtKB-SubCell"/>
</dbReference>
<evidence type="ECO:0000313" key="9">
    <source>
        <dbReference type="Proteomes" id="UP000799302"/>
    </source>
</evidence>
<keyword evidence="9" id="KW-1185">Reference proteome</keyword>
<dbReference type="FunFam" id="3.90.1410.10:FF:000007">
    <property type="entry name" value="Ribosomal lysine N-methyltransferase 4"/>
    <property type="match status" value="1"/>
</dbReference>
<dbReference type="InterPro" id="IPR044430">
    <property type="entry name" value="SETD6_SET"/>
</dbReference>
<proteinExistence type="inferred from homology"/>
<dbReference type="AlphaFoldDB" id="A0A6A6UG17"/>
<evidence type="ECO:0000256" key="5">
    <source>
        <dbReference type="ARBA" id="ARBA00023242"/>
    </source>
</evidence>
<dbReference type="InterPro" id="IPR050600">
    <property type="entry name" value="SETD3_SETD6_MTase"/>
</dbReference>
<dbReference type="Proteomes" id="UP000799302">
    <property type="component" value="Unassembled WGS sequence"/>
</dbReference>
<dbReference type="Gene3D" id="3.90.1410.10">
    <property type="entry name" value="set domain protein methyltransferase, domain 1"/>
    <property type="match status" value="1"/>
</dbReference>
<comment type="similarity">
    <text evidence="6">Belongs to the class V-like SAM-binding methyltransferase superfamily. Histone-lysine methyltransferase family. SETD6 subfamily.</text>
</comment>
<dbReference type="Gene3D" id="3.90.1420.10">
    <property type="entry name" value="Rubisco LSMT, substrate-binding domain"/>
    <property type="match status" value="1"/>
</dbReference>
<gene>
    <name evidence="8" type="ORF">BT63DRAFT_370635</name>
</gene>
<evidence type="ECO:0000259" key="7">
    <source>
        <dbReference type="PROSITE" id="PS50280"/>
    </source>
</evidence>
<dbReference type="InterPro" id="IPR011383">
    <property type="entry name" value="N-lys_methylase_SETD6"/>
</dbReference>
<feature type="domain" description="SET" evidence="7">
    <location>
        <begin position="28"/>
        <end position="269"/>
    </location>
</feature>
<evidence type="ECO:0000313" key="8">
    <source>
        <dbReference type="EMBL" id="KAF2671219.1"/>
    </source>
</evidence>
<dbReference type="GO" id="GO:0032259">
    <property type="term" value="P:methylation"/>
    <property type="evidence" value="ECO:0007669"/>
    <property type="project" value="UniProtKB-KW"/>
</dbReference>
<dbReference type="PANTHER" id="PTHR13271">
    <property type="entry name" value="UNCHARACTERIZED PUTATIVE METHYLTRANSFERASE"/>
    <property type="match status" value="1"/>
</dbReference>
<evidence type="ECO:0000256" key="6">
    <source>
        <dbReference type="PIRNR" id="PIRNR011771"/>
    </source>
</evidence>
<dbReference type="InterPro" id="IPR015353">
    <property type="entry name" value="Rubisco_LSMT_subst-bd"/>
</dbReference>